<dbReference type="Proteomes" id="UP000095210">
    <property type="component" value="Chromosome"/>
</dbReference>
<dbReference type="InterPro" id="IPR011008">
    <property type="entry name" value="Dimeric_a/b-barrel"/>
</dbReference>
<dbReference type="Gene3D" id="1.10.10.10">
    <property type="entry name" value="Winged helix-like DNA-binding domain superfamily/Winged helix DNA-binding domain"/>
    <property type="match status" value="1"/>
</dbReference>
<feature type="domain" description="HTH asnC-type" evidence="4">
    <location>
        <begin position="7"/>
        <end position="68"/>
    </location>
</feature>
<dbReference type="InterPro" id="IPR036390">
    <property type="entry name" value="WH_DNA-bd_sf"/>
</dbReference>
<dbReference type="SMART" id="SM00344">
    <property type="entry name" value="HTH_ASNC"/>
    <property type="match status" value="1"/>
</dbReference>
<keyword evidence="1" id="KW-0805">Transcription regulation</keyword>
<protein>
    <submittedName>
        <fullName evidence="5">Transcriptional regulator</fullName>
    </submittedName>
</protein>
<evidence type="ECO:0000313" key="6">
    <source>
        <dbReference type="Proteomes" id="UP000095210"/>
    </source>
</evidence>
<keyword evidence="6" id="KW-1185">Reference proteome</keyword>
<evidence type="ECO:0000259" key="4">
    <source>
        <dbReference type="PROSITE" id="PS50956"/>
    </source>
</evidence>
<sequence length="160" mass="17729">MTTSVELDSIDLEILRLLQKDARITNKELASAVRVAPSTCLDRVARLRSTGVILGQTIRIDPERLGRPLDALIALRIQPHRRELCDPFAAHTLALPETRALYNLAGPDDFLVHVSTSGATDLHRLVLDEFASREEVSHINTTLIFQQWVGGPLLPPTAPR</sequence>
<dbReference type="PANTHER" id="PTHR30154:SF54">
    <property type="entry name" value="POSSIBLE TRANSCRIPTIONAL REGULATORY PROTEIN (PROBABLY LRP_ASNC-FAMILY)"/>
    <property type="match status" value="1"/>
</dbReference>
<evidence type="ECO:0000256" key="2">
    <source>
        <dbReference type="ARBA" id="ARBA00023125"/>
    </source>
</evidence>
<dbReference type="GO" id="GO:0043565">
    <property type="term" value="F:sequence-specific DNA binding"/>
    <property type="evidence" value="ECO:0007669"/>
    <property type="project" value="InterPro"/>
</dbReference>
<dbReference type="EMBL" id="CP014859">
    <property type="protein sequence ID" value="AOS62785.1"/>
    <property type="molecule type" value="Genomic_DNA"/>
</dbReference>
<gene>
    <name evidence="5" type="ORF">TL08_09850</name>
</gene>
<name>A0AAC9HNY6_9PSEU</name>
<keyword evidence="2" id="KW-0238">DNA-binding</keyword>
<dbReference type="InterPro" id="IPR019888">
    <property type="entry name" value="Tscrpt_reg_AsnC-like"/>
</dbReference>
<dbReference type="InterPro" id="IPR036388">
    <property type="entry name" value="WH-like_DNA-bd_sf"/>
</dbReference>
<dbReference type="GO" id="GO:0043200">
    <property type="term" value="P:response to amino acid"/>
    <property type="evidence" value="ECO:0007669"/>
    <property type="project" value="TreeGrafter"/>
</dbReference>
<organism evidence="5 6">
    <name type="scientific">Actinoalloteichus hymeniacidonis</name>
    <dbReference type="NCBI Taxonomy" id="340345"/>
    <lineage>
        <taxon>Bacteria</taxon>
        <taxon>Bacillati</taxon>
        <taxon>Actinomycetota</taxon>
        <taxon>Actinomycetes</taxon>
        <taxon>Pseudonocardiales</taxon>
        <taxon>Pseudonocardiaceae</taxon>
        <taxon>Actinoalloteichus</taxon>
    </lineage>
</organism>
<dbReference type="AlphaFoldDB" id="A0AAC9HNY6"/>
<dbReference type="GO" id="GO:0005829">
    <property type="term" value="C:cytosol"/>
    <property type="evidence" value="ECO:0007669"/>
    <property type="project" value="TreeGrafter"/>
</dbReference>
<dbReference type="SUPFAM" id="SSF46785">
    <property type="entry name" value="Winged helix' DNA-binding domain"/>
    <property type="match status" value="1"/>
</dbReference>
<dbReference type="SUPFAM" id="SSF54909">
    <property type="entry name" value="Dimeric alpha+beta barrel"/>
    <property type="match status" value="1"/>
</dbReference>
<evidence type="ECO:0000256" key="1">
    <source>
        <dbReference type="ARBA" id="ARBA00023015"/>
    </source>
</evidence>
<dbReference type="KEGG" id="ahm:TL08_09850"/>
<dbReference type="Pfam" id="PF13412">
    <property type="entry name" value="HTH_24"/>
    <property type="match status" value="1"/>
</dbReference>
<dbReference type="PANTHER" id="PTHR30154">
    <property type="entry name" value="LEUCINE-RESPONSIVE REGULATORY PROTEIN"/>
    <property type="match status" value="1"/>
</dbReference>
<accession>A0AAC9HNY6</accession>
<dbReference type="Gene3D" id="3.30.70.920">
    <property type="match status" value="1"/>
</dbReference>
<dbReference type="InterPro" id="IPR000485">
    <property type="entry name" value="AsnC-type_HTH_dom"/>
</dbReference>
<dbReference type="PROSITE" id="PS50956">
    <property type="entry name" value="HTH_ASNC_2"/>
    <property type="match status" value="1"/>
</dbReference>
<evidence type="ECO:0000256" key="3">
    <source>
        <dbReference type="ARBA" id="ARBA00023163"/>
    </source>
</evidence>
<dbReference type="Pfam" id="PF01037">
    <property type="entry name" value="AsnC_trans_reg"/>
    <property type="match status" value="1"/>
</dbReference>
<reference evidence="6" key="1">
    <citation type="submission" date="2016-03" db="EMBL/GenBank/DDBJ databases">
        <title>Complete genome sequence of the type strain Actinoalloteichus hymeniacidonis DSM 45092.</title>
        <authorList>
            <person name="Schaffert L."/>
            <person name="Albersmeier A."/>
            <person name="Winkler A."/>
            <person name="Kalinowski J."/>
            <person name="Zotchev S."/>
            <person name="Ruckert C."/>
        </authorList>
    </citation>
    <scope>NUCLEOTIDE SEQUENCE [LARGE SCALE GENOMIC DNA]</scope>
    <source>
        <strain evidence="6">HPA177(T) (DSM 45092(T))</strain>
    </source>
</reference>
<dbReference type="InterPro" id="IPR019887">
    <property type="entry name" value="Tscrpt_reg_AsnC/Lrp_C"/>
</dbReference>
<dbReference type="PRINTS" id="PR00033">
    <property type="entry name" value="HTHASNC"/>
</dbReference>
<proteinExistence type="predicted"/>
<evidence type="ECO:0000313" key="5">
    <source>
        <dbReference type="EMBL" id="AOS62785.1"/>
    </source>
</evidence>
<keyword evidence="3" id="KW-0804">Transcription</keyword>
<dbReference type="RefSeq" id="WP_069848293.1">
    <property type="nucleotide sequence ID" value="NZ_CP014859.1"/>
</dbReference>